<proteinExistence type="predicted"/>
<comment type="caution">
    <text evidence="1">The sequence shown here is derived from an EMBL/GenBank/DDBJ whole genome shotgun (WGS) entry which is preliminary data.</text>
</comment>
<dbReference type="OrthoDB" id="5929864at2759"/>
<sequence length="293" mass="32941">LLQQDFVSRSAHLREHLREEPAQMPSENPHAFAPLLFPPEKHGGKPLWHGAHSECFEQGRLQAIIIVRLLDVHGPHYAPHLRISMILDKGCSSLRSYTAGRRSTAPCVRTRSQRSIPWPSILPRSPFVAPSGARFIRTIYYVEMFNKPGRARRIPTADAPPCRVHHADVSVFTAGRPTKSHDMTSIGFAKVTRRRFCELFRGGLSCMFRTWGASPESKNAGFTLSRLTVFVLFWQQIVIVLPARLSTKYGPSYVGDRGGRGASFRTKTCVQSFNSFGTNHFRDRAVLDGDGRM</sequence>
<evidence type="ECO:0000313" key="1">
    <source>
        <dbReference type="EMBL" id="KRY06478.1"/>
    </source>
</evidence>
<dbReference type="EMBL" id="JYDQ01000775">
    <property type="protein sequence ID" value="KRY06478.1"/>
    <property type="molecule type" value="Genomic_DNA"/>
</dbReference>
<evidence type="ECO:0000313" key="2">
    <source>
        <dbReference type="Proteomes" id="UP000054783"/>
    </source>
</evidence>
<feature type="non-terminal residue" evidence="1">
    <location>
        <position position="293"/>
    </location>
</feature>
<dbReference type="AlphaFoldDB" id="A0A0V0Z210"/>
<feature type="non-terminal residue" evidence="1">
    <location>
        <position position="1"/>
    </location>
</feature>
<reference evidence="1 2" key="1">
    <citation type="submission" date="2015-01" db="EMBL/GenBank/DDBJ databases">
        <title>Evolution of Trichinella species and genotypes.</title>
        <authorList>
            <person name="Korhonen P.K."/>
            <person name="Edoardo P."/>
            <person name="Giuseppe L.R."/>
            <person name="Gasser R.B."/>
        </authorList>
    </citation>
    <scope>NUCLEOTIDE SEQUENCE [LARGE SCALE GENOMIC DNA]</scope>
    <source>
        <strain evidence="1">ISS2496</strain>
    </source>
</reference>
<protein>
    <submittedName>
        <fullName evidence="1">Uncharacterized protein</fullName>
    </submittedName>
</protein>
<accession>A0A0V0Z210</accession>
<dbReference type="Proteomes" id="UP000054783">
    <property type="component" value="Unassembled WGS sequence"/>
</dbReference>
<keyword evidence="2" id="KW-1185">Reference proteome</keyword>
<name>A0A0V0Z210_9BILA</name>
<gene>
    <name evidence="1" type="ORF">T12_2476</name>
</gene>
<organism evidence="1 2">
    <name type="scientific">Trichinella patagoniensis</name>
    <dbReference type="NCBI Taxonomy" id="990121"/>
    <lineage>
        <taxon>Eukaryota</taxon>
        <taxon>Metazoa</taxon>
        <taxon>Ecdysozoa</taxon>
        <taxon>Nematoda</taxon>
        <taxon>Enoplea</taxon>
        <taxon>Dorylaimia</taxon>
        <taxon>Trichinellida</taxon>
        <taxon>Trichinellidae</taxon>
        <taxon>Trichinella</taxon>
    </lineage>
</organism>